<sequence length="18" mass="2116">MLCQLLFPSHVQLTPKFL</sequence>
<evidence type="ECO:0000313" key="1">
    <source>
        <dbReference type="EMBL" id="JAE39359.1"/>
    </source>
</evidence>
<accession>A0A0A9HU37</accession>
<reference evidence="1" key="1">
    <citation type="submission" date="2014-09" db="EMBL/GenBank/DDBJ databases">
        <authorList>
            <person name="Magalhaes I.L.F."/>
            <person name="Oliveira U."/>
            <person name="Santos F.R."/>
            <person name="Vidigal T.H.D.A."/>
            <person name="Brescovit A.D."/>
            <person name="Santos A.J."/>
        </authorList>
    </citation>
    <scope>NUCLEOTIDE SEQUENCE</scope>
    <source>
        <tissue evidence="1">Shoot tissue taken approximately 20 cm above the soil surface</tissue>
    </source>
</reference>
<protein>
    <submittedName>
        <fullName evidence="1">Uncharacterized protein</fullName>
    </submittedName>
</protein>
<proteinExistence type="predicted"/>
<dbReference type="AlphaFoldDB" id="A0A0A9HU37"/>
<name>A0A0A9HU37_ARUDO</name>
<dbReference type="EMBL" id="GBRH01158537">
    <property type="protein sequence ID" value="JAE39359.1"/>
    <property type="molecule type" value="Transcribed_RNA"/>
</dbReference>
<reference evidence="1" key="2">
    <citation type="journal article" date="2015" name="Data Brief">
        <title>Shoot transcriptome of the giant reed, Arundo donax.</title>
        <authorList>
            <person name="Barrero R.A."/>
            <person name="Guerrero F.D."/>
            <person name="Moolhuijzen P."/>
            <person name="Goolsby J.A."/>
            <person name="Tidwell J."/>
            <person name="Bellgard S.E."/>
            <person name="Bellgard M.I."/>
        </authorList>
    </citation>
    <scope>NUCLEOTIDE SEQUENCE</scope>
    <source>
        <tissue evidence="1">Shoot tissue taken approximately 20 cm above the soil surface</tissue>
    </source>
</reference>
<organism evidence="1">
    <name type="scientific">Arundo donax</name>
    <name type="common">Giant reed</name>
    <name type="synonym">Donax arundinaceus</name>
    <dbReference type="NCBI Taxonomy" id="35708"/>
    <lineage>
        <taxon>Eukaryota</taxon>
        <taxon>Viridiplantae</taxon>
        <taxon>Streptophyta</taxon>
        <taxon>Embryophyta</taxon>
        <taxon>Tracheophyta</taxon>
        <taxon>Spermatophyta</taxon>
        <taxon>Magnoliopsida</taxon>
        <taxon>Liliopsida</taxon>
        <taxon>Poales</taxon>
        <taxon>Poaceae</taxon>
        <taxon>PACMAD clade</taxon>
        <taxon>Arundinoideae</taxon>
        <taxon>Arundineae</taxon>
        <taxon>Arundo</taxon>
    </lineage>
</organism>